<evidence type="ECO:0000313" key="2">
    <source>
        <dbReference type="Proteomes" id="UP000477951"/>
    </source>
</evidence>
<comment type="caution">
    <text evidence="1">The sequence shown here is derived from an EMBL/GenBank/DDBJ whole genome shotgun (WGS) entry which is preliminary data.</text>
</comment>
<dbReference type="AlphaFoldDB" id="A0A6L6VHG0"/>
<protein>
    <recommendedName>
        <fullName evidence="3">RiboL-PSP-HEPN domain-containing protein</fullName>
    </recommendedName>
</protein>
<reference evidence="1 2" key="1">
    <citation type="submission" date="2019-12" db="EMBL/GenBank/DDBJ databases">
        <title>Whole-genome sequencing of Allorhizobium vitis.</title>
        <authorList>
            <person name="Gan H.M."/>
            <person name="Szegedi E."/>
            <person name="Burr T."/>
            <person name="Savka M.A."/>
        </authorList>
    </citation>
    <scope>NUCLEOTIDE SEQUENCE [LARGE SCALE GENOMIC DNA]</scope>
    <source>
        <strain evidence="1 2">CG516</strain>
    </source>
</reference>
<dbReference type="EMBL" id="WPHR01000026">
    <property type="protein sequence ID" value="MUZ75300.1"/>
    <property type="molecule type" value="Genomic_DNA"/>
</dbReference>
<sequence>MMGLVKRLLDEPAGLKITFVCPNEACEAEIEDHVEDTAFHWTADSTSDGISQVASYVKCQECGSEYTVEVVATGGEKQVAIEDRPEVPVEFADDTFEPYDMDYEDYLAQFEPVDPEDVFERSLYDIEQILLSNSSGSPSRQALLRMLYLQYVVALEAYLSDRMISIIIGDEQKLVALVGSLPGLRDQQTKFIDVAKKRTYALDTTKAYLQAFSFHAIDKVEKMFKAVLGVSLFENRDVEKEVVTMINTRHDLVHRNGRDPAGKNTSLTGEDLTRASELVRSVFTRVEAAYSDYIKNRKDLPF</sequence>
<name>A0A6L6VHG0_AGRVI</name>
<evidence type="ECO:0000313" key="1">
    <source>
        <dbReference type="EMBL" id="MUZ75300.1"/>
    </source>
</evidence>
<evidence type="ECO:0008006" key="3">
    <source>
        <dbReference type="Google" id="ProtNLM"/>
    </source>
</evidence>
<proteinExistence type="predicted"/>
<dbReference type="RefSeq" id="WP_156616043.1">
    <property type="nucleotide sequence ID" value="NZ_WPHR01000026.1"/>
</dbReference>
<dbReference type="Proteomes" id="UP000477951">
    <property type="component" value="Unassembled WGS sequence"/>
</dbReference>
<accession>A0A6L6VHG0</accession>
<gene>
    <name evidence="1" type="ORF">GOZ90_21665</name>
</gene>
<organism evidence="1 2">
    <name type="scientific">Agrobacterium vitis</name>
    <name type="common">Rhizobium vitis</name>
    <dbReference type="NCBI Taxonomy" id="373"/>
    <lineage>
        <taxon>Bacteria</taxon>
        <taxon>Pseudomonadati</taxon>
        <taxon>Pseudomonadota</taxon>
        <taxon>Alphaproteobacteria</taxon>
        <taxon>Hyphomicrobiales</taxon>
        <taxon>Rhizobiaceae</taxon>
        <taxon>Rhizobium/Agrobacterium group</taxon>
        <taxon>Agrobacterium</taxon>
    </lineage>
</organism>